<sequence>MKANNSDTKQLIEVASIHDDLVLLKNGSLRMLIEVGALNFELKSTDEQTAIIKGFQDFLNSIDFPLQIVIHSRRLSIKKYLTDLGEMVEKLDNELLKIQGQEYIKFVSGLTDLGNIMSKKFYIVVPYYALGIGDVKKGIFSSFKGLFGGTAKTSNSVISDSDLTNHRSKIMQRVDVILDGLSGMGIRGEILGSTALNDLFY</sequence>
<name>A0A1F8H3Q4_9BACT</name>
<dbReference type="STRING" id="1802706.A3I32_02885"/>
<protein>
    <submittedName>
        <fullName evidence="1">Uncharacterized protein</fullName>
    </submittedName>
</protein>
<evidence type="ECO:0000313" key="1">
    <source>
        <dbReference type="EMBL" id="OGN31596.1"/>
    </source>
</evidence>
<reference evidence="1 2" key="1">
    <citation type="journal article" date="2016" name="Nat. Commun.">
        <title>Thousands of microbial genomes shed light on interconnected biogeochemical processes in an aquifer system.</title>
        <authorList>
            <person name="Anantharaman K."/>
            <person name="Brown C.T."/>
            <person name="Hug L.A."/>
            <person name="Sharon I."/>
            <person name="Castelle C.J."/>
            <person name="Probst A.J."/>
            <person name="Thomas B.C."/>
            <person name="Singh A."/>
            <person name="Wilkins M.J."/>
            <person name="Karaoz U."/>
            <person name="Brodie E.L."/>
            <person name="Williams K.H."/>
            <person name="Hubbard S.S."/>
            <person name="Banfield J.F."/>
        </authorList>
    </citation>
    <scope>NUCLEOTIDE SEQUENCE [LARGE SCALE GENOMIC DNA]</scope>
</reference>
<proteinExistence type="predicted"/>
<dbReference type="AlphaFoldDB" id="A0A1F8H3Q4"/>
<dbReference type="Proteomes" id="UP000177494">
    <property type="component" value="Unassembled WGS sequence"/>
</dbReference>
<feature type="non-terminal residue" evidence="1">
    <location>
        <position position="201"/>
    </location>
</feature>
<gene>
    <name evidence="1" type="ORF">A3I32_02885</name>
</gene>
<dbReference type="EMBL" id="MGKU01000036">
    <property type="protein sequence ID" value="OGN31596.1"/>
    <property type="molecule type" value="Genomic_DNA"/>
</dbReference>
<organism evidence="1 2">
    <name type="scientific">Candidatus Yanofskybacteria bacterium RIFCSPLOWO2_02_FULL_45_10</name>
    <dbReference type="NCBI Taxonomy" id="1802706"/>
    <lineage>
        <taxon>Bacteria</taxon>
        <taxon>Candidatus Yanofskyibacteriota</taxon>
    </lineage>
</organism>
<evidence type="ECO:0000313" key="2">
    <source>
        <dbReference type="Proteomes" id="UP000177494"/>
    </source>
</evidence>
<accession>A0A1F8H3Q4</accession>
<comment type="caution">
    <text evidence="1">The sequence shown here is derived from an EMBL/GenBank/DDBJ whole genome shotgun (WGS) entry which is preliminary data.</text>
</comment>